<proteinExistence type="predicted"/>
<dbReference type="EMBL" id="BK032666">
    <property type="protein sequence ID" value="DAF53929.1"/>
    <property type="molecule type" value="Genomic_DNA"/>
</dbReference>
<name>A0A8S5SSF5_9CAUD</name>
<evidence type="ECO:0000313" key="1">
    <source>
        <dbReference type="EMBL" id="DAF53929.1"/>
    </source>
</evidence>
<protein>
    <submittedName>
        <fullName evidence="1">Uncharacterized protein</fullName>
    </submittedName>
</protein>
<organism evidence="1">
    <name type="scientific">Myoviridae sp. ct2Qy24</name>
    <dbReference type="NCBI Taxonomy" id="2827656"/>
    <lineage>
        <taxon>Viruses</taxon>
        <taxon>Duplodnaviria</taxon>
        <taxon>Heunggongvirae</taxon>
        <taxon>Uroviricota</taxon>
        <taxon>Caudoviricetes</taxon>
    </lineage>
</organism>
<reference evidence="1" key="1">
    <citation type="journal article" date="2021" name="Proc. Natl. Acad. Sci. U.S.A.">
        <title>A Catalog of Tens of Thousands of Viruses from Human Metagenomes Reveals Hidden Associations with Chronic Diseases.</title>
        <authorList>
            <person name="Tisza M.J."/>
            <person name="Buck C.B."/>
        </authorList>
    </citation>
    <scope>NUCLEOTIDE SEQUENCE</scope>
    <source>
        <strain evidence="1">Ct2Qy24</strain>
    </source>
</reference>
<accession>A0A8S5SSF5</accession>
<sequence>MMKSGLKPTSTVAPFGFPLLPRNLKPPIATLELLKGITGSAPPILYPQLPSAS</sequence>